<evidence type="ECO:0000313" key="2">
    <source>
        <dbReference type="Proteomes" id="UP000660262"/>
    </source>
</evidence>
<proteinExistence type="predicted"/>
<keyword evidence="2" id="KW-1185">Reference proteome</keyword>
<dbReference type="Proteomes" id="UP000660262">
    <property type="component" value="Unassembled WGS sequence"/>
</dbReference>
<evidence type="ECO:0000313" key="1">
    <source>
        <dbReference type="EMBL" id="GHP09922.1"/>
    </source>
</evidence>
<gene>
    <name evidence="1" type="ORF">PPROV_000865500</name>
</gene>
<name>A0A830HS21_9CHLO</name>
<sequence length="2017" mass="213264">MADSSRRRLLGARLLASAASSAAPHSPLALLHTLLSQEAQTEYGPSLGRGDPANQVALARAIHALVAAIRDDDENSTNGTLLEEALALLIDATAKGAPKAAWAAVALLAQGAGRTTGDVPWRRHAAARLVAAACSADVTTASAATAIVEHLPALLVAPPSSPGASVDSQRIGDAAYRAAVEDRRGHALAAALLHAHTARFHAKGTASDVALLLDARRLVLHNVATTDAWQASREALLAVISRLPKLQTQRIATAITVGREVAEEAAAPPPPHDVDAPLVNAHKFLRAAQDAMCTKEQASSIASGCLYVRVLGRVAAAAADGADVASAHPNTESHPSAAFFDEHLHRAACVARHALAMLFQIAESARTGGTLARGLASEDGFALLAREVLAATLASNVTVALRRLEATHVSRVTLDAATAAINAHAKALSAASAATAAASAAHPCVQDVATTSSSAGRSDCWFERKRLWVVRAFSIDDAETAPGNDGACPAAAHDALFEMIGVPPPRRHLAQSTIMTTSLMHDISSAAERYRIAEMVSMLILHHDVPSVRVHATLCARALLHAPRGDKSARARAREYAFWLFPIMIAAFTHQSTNAMSSSSLSSDESGSLFNACLLQAIADASAPRDLTPVVLRLLSRLASSAMPLRSATTPGTHVSAPSDGALANQRVAIRLLTSLWNTTGGRCWPRVHACVSEALLKPPRKPALNASEEQLVRDAALGGWFVQLPDRDALAIDRPVRAASLERICLLDPDDAAVEAIRSVQALVLNVSANPRLATRGLASLTRLVQSRVVDLYSAFTVLRKQGVAAVLGAYLGAALADNPLPDASPVWDLLREYLQLLACVTHEPRAKTEQNLDVFVHSVTTLHAVAGATTRCTCDGVARLAHVSFKSFASFDLADLEELIDADADNSDKPPIWRWPVDAVAAAVRAGSMRSLVAHVHDELVSAVSHVLKYEYARRRRYVGGARGGKAPAIVADVPSLFPTIEGERWNAARRLSAVHYEHVRGEIAAGRVSATLLFADALWWTTPEDVHTAYADACEALLSSRDDGGFLSRNAERSSLVIEGWQCFISAWALAGAKSDPQSSSMPTHNTTARAADVAAGSLLARTGVALDEEALGGTRAVAYAIAGFLGWLLPNAQSTLESSDAGTRIGKSAALTHLYMADKQLERVLASLGAMDSSPCLVSDLVTYRAASVLIVSAHKAGDDLPRRAARHATWNLPGTEIAELLTELKSMQSSLHEISLRASAVRGLTRAVGILDGSAAKHSLNAKASTAAAALEMTTSCAGALAHMIGKALHSAGMIDHSALQAIAQLDSAVYKCESAGIKPLLAFMQAPIRIVQDDSEMAYGALVSCLQCIASLSEHVPSDSEWKRRAIEDICAIYRSIFRQALLGWQCARRDGSLQEDGTAWSSPAFAVVDALPSLISVLIVHDPSTGFEAWSEAIDAVQSVLSYEIVQIRAGALSAQVSRSSVHAARAYALLATFGATRRGYEFNVMDAVRSLNDLLESAAAQRADLAVCNSALLGLRDVAALTARQIGDSGVDAAALAAIQHLINATASLESEAETERVYANVRLHHPVAVAMARTCIASAARVAADACRIATLSSWERAKGSHEKESGTLGAFTPYTDWPTTSATFALCDACMRSDDEACTEVMFASFAPSPVLPISSTMLQRMRNAVLTCDCDDWDTPSLAKSVVLCMRSHVSAHASLRELAIEAMAALSANRSFHKTACTAGLVAASIVGAAACAEEAEHLAEEAGAAIRLLFQVWAESSSSRICLAWKHLCTALKWVRGIDAVPDCIADALNDATNALFDATFYPNCDAVPLASAHAMLAELVLEDDCTHSQLRYDDEEDPDDAPWVCALQTHVHLAALIPIKVHDMNLHRLHLYSLMVAHGVKVPWPPLHMSPADVLAALCTSSSTQETWPAWVSVSMAAARCGASVRVAMLEAAAADARAHSVACVLVSAPHAGVWAAHSPHAARASLRLAWATYSAALVGAHKRRAALAMKRVCPEEDGFLLD</sequence>
<dbReference type="PROSITE" id="PS51318">
    <property type="entry name" value="TAT"/>
    <property type="match status" value="1"/>
</dbReference>
<comment type="caution">
    <text evidence="1">The sequence shown here is derived from an EMBL/GenBank/DDBJ whole genome shotgun (WGS) entry which is preliminary data.</text>
</comment>
<reference evidence="1" key="1">
    <citation type="submission" date="2020-10" db="EMBL/GenBank/DDBJ databases">
        <title>Unveiling of a novel bifunctional photoreceptor, Dualchrome1, isolated from a cosmopolitan green alga.</title>
        <authorList>
            <person name="Suzuki S."/>
            <person name="Kawachi M."/>
        </authorList>
    </citation>
    <scope>NUCLEOTIDE SEQUENCE</scope>
    <source>
        <strain evidence="1">NIES 2893</strain>
    </source>
</reference>
<dbReference type="InterPro" id="IPR006311">
    <property type="entry name" value="TAT_signal"/>
</dbReference>
<organism evidence="1 2">
    <name type="scientific">Pycnococcus provasolii</name>
    <dbReference type="NCBI Taxonomy" id="41880"/>
    <lineage>
        <taxon>Eukaryota</taxon>
        <taxon>Viridiplantae</taxon>
        <taxon>Chlorophyta</taxon>
        <taxon>Pseudoscourfieldiophyceae</taxon>
        <taxon>Pseudoscourfieldiales</taxon>
        <taxon>Pycnococcaceae</taxon>
        <taxon>Pycnococcus</taxon>
    </lineage>
</organism>
<protein>
    <submittedName>
        <fullName evidence="1">Uncharacterized protein</fullName>
    </submittedName>
</protein>
<dbReference type="EMBL" id="BNJQ01000027">
    <property type="protein sequence ID" value="GHP09922.1"/>
    <property type="molecule type" value="Genomic_DNA"/>
</dbReference>
<accession>A0A830HS21</accession>